<proteinExistence type="inferred from homology"/>
<dbReference type="InterPro" id="IPR003711">
    <property type="entry name" value="CarD-like/TRCF_RID"/>
</dbReference>
<dbReference type="EMBL" id="RKRF01000011">
    <property type="protein sequence ID" value="RPF51205.1"/>
    <property type="molecule type" value="Genomic_DNA"/>
</dbReference>
<dbReference type="GO" id="GO:0016787">
    <property type="term" value="F:hydrolase activity"/>
    <property type="evidence" value="ECO:0007669"/>
    <property type="project" value="UniProtKB-KW"/>
</dbReference>
<dbReference type="SMART" id="SM00490">
    <property type="entry name" value="HELICc"/>
    <property type="match status" value="1"/>
</dbReference>
<keyword evidence="17" id="KW-1185">Reference proteome</keyword>
<comment type="similarity">
    <text evidence="10 13">In the N-terminal section; belongs to the UvrB family.</text>
</comment>
<dbReference type="Gene3D" id="3.40.50.300">
    <property type="entry name" value="P-loop containing nucleotide triphosphate hydrolases"/>
    <property type="match status" value="2"/>
</dbReference>
<dbReference type="PROSITE" id="PS51194">
    <property type="entry name" value="HELICASE_CTER"/>
    <property type="match status" value="1"/>
</dbReference>
<evidence type="ECO:0000256" key="3">
    <source>
        <dbReference type="ARBA" id="ARBA00022741"/>
    </source>
</evidence>
<dbReference type="InterPro" id="IPR027417">
    <property type="entry name" value="P-loop_NTPase"/>
</dbReference>
<evidence type="ECO:0000259" key="15">
    <source>
        <dbReference type="PROSITE" id="PS51194"/>
    </source>
</evidence>
<evidence type="ECO:0000256" key="8">
    <source>
        <dbReference type="ARBA" id="ARBA00023125"/>
    </source>
</evidence>
<dbReference type="PANTHER" id="PTHR47964:SF1">
    <property type="entry name" value="ATP-DEPENDENT DNA HELICASE HOMOLOG RECG, CHLOROPLASTIC"/>
    <property type="match status" value="1"/>
</dbReference>
<dbReference type="GO" id="GO:0005524">
    <property type="term" value="F:ATP binding"/>
    <property type="evidence" value="ECO:0007669"/>
    <property type="project" value="UniProtKB-UniRule"/>
</dbReference>
<comment type="similarity">
    <text evidence="11 13">In the C-terminal section; belongs to the helicase family. RecG subfamily.</text>
</comment>
<dbReference type="GO" id="GO:0006355">
    <property type="term" value="P:regulation of DNA-templated transcription"/>
    <property type="evidence" value="ECO:0007669"/>
    <property type="project" value="UniProtKB-UniRule"/>
</dbReference>
<dbReference type="RefSeq" id="WP_245998155.1">
    <property type="nucleotide sequence ID" value="NZ_RKRF01000011.1"/>
</dbReference>
<keyword evidence="6" id="KW-0347">Helicase</keyword>
<evidence type="ECO:0000256" key="7">
    <source>
        <dbReference type="ARBA" id="ARBA00022840"/>
    </source>
</evidence>
<sequence length="1179" mass="136021">MQNIKEYFTLQDDIVNLIEGLDSGMNEQLIAGLTNSTRQVLATAVHEATERPLLYVTHNLTQAQKVYEELLALSKHDQVLLYPVNELLAAETETASPELKAQRLEVWERWQQQNQGILVAPIAALKRVLPPVGAKELATVEIQSGQEYTFEQTIERFVSMGYKLSDIVTAPGEMSRRGGIVDLYPLTENYPIRIEWFDDEVESIRYFDADNQRSKEELDSVVIGPVDEFTLSQDQMDLAAEKLRKLLAKSLKKLKDEEAQEKLQETIHYDIERLEQGEQFPGMIKYLSLLYDDVHSLIDYLPENTMVAFDEMSRVIETAEQLDREEANWYTDMLETQSIVNGLTLTFDWATIMQKINQPKLYFSLFLRHIPNTKPENIINISSRQMQTFHGQMPMLKGEIDRWRNADYSVVICAADEERMDRIVRVLYDYDMTAHRVSQEHSLPVQEPVVVQGNLNQGFEMPAFKLAVLTEEELFKKQKPKKRKKRQKISNAERIKSYQELKTGDYVVHVNHGIGKYLGIETLEVDDKHKDFMVINYSGNDKLYVPVDQIDQVQKYVGSEGKEPKLYRLGGSEWKKVKSRVKSSVEDIADDLIKLYAEREASKGHAYSKDTEMQRDFEAAFPYEETEDQIRCIDEIKQDMERERPMDRLLCGDVGYGKTEVAIRAAFKAVMDNKQVAVLVPTTILAQQHFETFQERFQEFGVNIGLLSRFRTPKQQKETLDQLKKGLIDVVIGTHRVLSKDVQFKDLGLLVVDEEQRFGVKHKEKIKQLKANVDVLTLTATPIPRTLHMSMVGARDLSVIETPPENRFPIQTYVVEYNPAFIREAIERELARGGQVFFLYNRVDLIEKIAAEIDVLVDDARVNYAHGQMNERQLEGIMFDFLEGNFDVLVSTTIIETGVDIPNVNTLIVYDADKMGLSQLYQLRGRVGRSNRLAYAYFTYQQNKVLSEVAEKRLEAIKEFTELGSGFKIAMRDLSIRGAGNLLGTEQHGFIDSVGFDMYSKMLNDAIKAKQEGITYEETKPFEVEMALNLDAYIPSEYIPDEAQKIQMYKQIQAIESLQDIYDLKDELLDRFGEYPQEVEDLLQVARIRLYAKQERIEHVDERKNKIDLLMDPEESQKVDGAELFALANEYGRMIQLGTEGQKLKVAFQFQHQKREERYNLLEDFLSKLHQSKKQPSYE</sequence>
<feature type="domain" description="Helicase ATP-binding" evidence="14">
    <location>
        <begin position="639"/>
        <end position="800"/>
    </location>
</feature>
<evidence type="ECO:0000256" key="12">
    <source>
        <dbReference type="ARBA" id="ARBA00070128"/>
    </source>
</evidence>
<evidence type="ECO:0000256" key="1">
    <source>
        <dbReference type="ARBA" id="ARBA00004496"/>
    </source>
</evidence>
<dbReference type="InterPro" id="IPR037235">
    <property type="entry name" value="TRCF-like_C_D7"/>
</dbReference>
<dbReference type="Pfam" id="PF17757">
    <property type="entry name" value="UvrB_inter"/>
    <property type="match status" value="1"/>
</dbReference>
<comment type="caution">
    <text evidence="16">The sequence shown here is derived from an EMBL/GenBank/DDBJ whole genome shotgun (WGS) entry which is preliminary data.</text>
</comment>
<organism evidence="16 17">
    <name type="scientific">Aquisalibacillus elongatus</name>
    <dbReference type="NCBI Taxonomy" id="485577"/>
    <lineage>
        <taxon>Bacteria</taxon>
        <taxon>Bacillati</taxon>
        <taxon>Bacillota</taxon>
        <taxon>Bacilli</taxon>
        <taxon>Bacillales</taxon>
        <taxon>Bacillaceae</taxon>
        <taxon>Aquisalibacillus</taxon>
    </lineage>
</organism>
<evidence type="ECO:0000256" key="2">
    <source>
        <dbReference type="ARBA" id="ARBA00022490"/>
    </source>
</evidence>
<dbReference type="Pfam" id="PF02559">
    <property type="entry name" value="CarD_TRCF_RID"/>
    <property type="match status" value="1"/>
</dbReference>
<dbReference type="GO" id="GO:0003678">
    <property type="term" value="F:DNA helicase activity"/>
    <property type="evidence" value="ECO:0007669"/>
    <property type="project" value="TreeGrafter"/>
</dbReference>
<dbReference type="Pfam" id="PF03461">
    <property type="entry name" value="TRCF"/>
    <property type="match status" value="1"/>
</dbReference>
<keyword evidence="2 13" id="KW-0963">Cytoplasm</keyword>
<dbReference type="Pfam" id="PF00270">
    <property type="entry name" value="DEAD"/>
    <property type="match status" value="1"/>
</dbReference>
<dbReference type="Pfam" id="PF00271">
    <property type="entry name" value="Helicase_C"/>
    <property type="match status" value="1"/>
</dbReference>
<keyword evidence="3 13" id="KW-0547">Nucleotide-binding</keyword>
<dbReference type="CDD" id="cd17991">
    <property type="entry name" value="DEXHc_TRCF"/>
    <property type="match status" value="1"/>
</dbReference>
<dbReference type="PANTHER" id="PTHR47964">
    <property type="entry name" value="ATP-DEPENDENT DNA HELICASE HOMOLOG RECG, CHLOROPLASTIC"/>
    <property type="match status" value="1"/>
</dbReference>
<dbReference type="AlphaFoldDB" id="A0A3N5BZB9"/>
<dbReference type="InterPro" id="IPR047112">
    <property type="entry name" value="RecG/Mfd"/>
</dbReference>
<dbReference type="InterPro" id="IPR014001">
    <property type="entry name" value="Helicase_ATP-bd"/>
</dbReference>
<keyword evidence="4 13" id="KW-0227">DNA damage</keyword>
<feature type="domain" description="Helicase C-terminal" evidence="15">
    <location>
        <begin position="821"/>
        <end position="975"/>
    </location>
</feature>
<dbReference type="GO" id="GO:0005737">
    <property type="term" value="C:cytoplasm"/>
    <property type="evidence" value="ECO:0007669"/>
    <property type="project" value="UniProtKB-SubCell"/>
</dbReference>
<evidence type="ECO:0000259" key="14">
    <source>
        <dbReference type="PROSITE" id="PS51192"/>
    </source>
</evidence>
<dbReference type="SMART" id="SM01058">
    <property type="entry name" value="CarD_TRCF"/>
    <property type="match status" value="1"/>
</dbReference>
<dbReference type="FunFam" id="3.40.50.300:FF:000546">
    <property type="entry name" value="Transcription-repair-coupling factor"/>
    <property type="match status" value="1"/>
</dbReference>
<dbReference type="Gene3D" id="2.40.10.170">
    <property type="match status" value="1"/>
</dbReference>
<accession>A0A3N5BZB9</accession>
<dbReference type="SUPFAM" id="SSF52540">
    <property type="entry name" value="P-loop containing nucleoside triphosphate hydrolases"/>
    <property type="match status" value="4"/>
</dbReference>
<keyword evidence="5 13" id="KW-0378">Hydrolase</keyword>
<keyword evidence="9 13" id="KW-0234">DNA repair</keyword>
<evidence type="ECO:0000256" key="9">
    <source>
        <dbReference type="ARBA" id="ARBA00023204"/>
    </source>
</evidence>
<dbReference type="InterPro" id="IPR004576">
    <property type="entry name" value="Mfd"/>
</dbReference>
<dbReference type="PROSITE" id="PS51192">
    <property type="entry name" value="HELICASE_ATP_BIND_1"/>
    <property type="match status" value="1"/>
</dbReference>
<dbReference type="SMART" id="SM00982">
    <property type="entry name" value="TRCF"/>
    <property type="match status" value="1"/>
</dbReference>
<evidence type="ECO:0000256" key="6">
    <source>
        <dbReference type="ARBA" id="ARBA00022806"/>
    </source>
</evidence>
<dbReference type="InterPro" id="IPR041471">
    <property type="entry name" value="UvrB_inter"/>
</dbReference>
<dbReference type="SMART" id="SM00487">
    <property type="entry name" value="DEXDc"/>
    <property type="match status" value="1"/>
</dbReference>
<comment type="subcellular location">
    <subcellularLocation>
        <location evidence="1 13">Cytoplasm</location>
    </subcellularLocation>
</comment>
<dbReference type="Proteomes" id="UP000276443">
    <property type="component" value="Unassembled WGS sequence"/>
</dbReference>
<reference evidence="16 17" key="1">
    <citation type="submission" date="2018-11" db="EMBL/GenBank/DDBJ databases">
        <title>Genomic Encyclopedia of Type Strains, Phase IV (KMG-IV): sequencing the most valuable type-strain genomes for metagenomic binning, comparative biology and taxonomic classification.</title>
        <authorList>
            <person name="Goeker M."/>
        </authorList>
    </citation>
    <scope>NUCLEOTIDE SEQUENCE [LARGE SCALE GENOMIC DNA]</scope>
    <source>
        <strain evidence="16 17">DSM 18090</strain>
    </source>
</reference>
<keyword evidence="7 13" id="KW-0067">ATP-binding</keyword>
<dbReference type="EC" id="3.6.4.-" evidence="13"/>
<dbReference type="SUPFAM" id="SSF143517">
    <property type="entry name" value="TRCF domain-like"/>
    <property type="match status" value="1"/>
</dbReference>
<evidence type="ECO:0000256" key="5">
    <source>
        <dbReference type="ARBA" id="ARBA00022801"/>
    </source>
</evidence>
<dbReference type="InterPro" id="IPR036101">
    <property type="entry name" value="CarD-like/TRCF_RID_sf"/>
</dbReference>
<dbReference type="InterPro" id="IPR011545">
    <property type="entry name" value="DEAD/DEAH_box_helicase_dom"/>
</dbReference>
<dbReference type="GO" id="GO:0000716">
    <property type="term" value="P:transcription-coupled nucleotide-excision repair, DNA damage recognition"/>
    <property type="evidence" value="ECO:0007669"/>
    <property type="project" value="UniProtKB-UniRule"/>
</dbReference>
<dbReference type="SUPFAM" id="SSF141259">
    <property type="entry name" value="CarD-like"/>
    <property type="match status" value="1"/>
</dbReference>
<evidence type="ECO:0000313" key="16">
    <source>
        <dbReference type="EMBL" id="RPF51205.1"/>
    </source>
</evidence>
<evidence type="ECO:0000313" key="17">
    <source>
        <dbReference type="Proteomes" id="UP000276443"/>
    </source>
</evidence>
<dbReference type="HAMAP" id="MF_00969">
    <property type="entry name" value="TRCF"/>
    <property type="match status" value="1"/>
</dbReference>
<evidence type="ECO:0000256" key="4">
    <source>
        <dbReference type="ARBA" id="ARBA00022763"/>
    </source>
</evidence>
<name>A0A3N5BZB9_9BACI</name>
<dbReference type="InterPro" id="IPR001650">
    <property type="entry name" value="Helicase_C-like"/>
</dbReference>
<dbReference type="GO" id="GO:0003684">
    <property type="term" value="F:damaged DNA binding"/>
    <property type="evidence" value="ECO:0007669"/>
    <property type="project" value="InterPro"/>
</dbReference>
<comment type="function">
    <text evidence="13">Couples transcription and DNA repair by recognizing RNA polymerase (RNAP) stalled at DNA lesions. Mediates ATP-dependent release of RNAP and its truncated transcript from the DNA, and recruitment of nucleotide excision repair machinery to the damaged site.</text>
</comment>
<dbReference type="Gene3D" id="3.30.2060.10">
    <property type="entry name" value="Penicillin-binding protein 1b domain"/>
    <property type="match status" value="1"/>
</dbReference>
<protein>
    <recommendedName>
        <fullName evidence="12 13">Transcription-repair-coupling factor</fullName>
        <shortName evidence="13">TRCF</shortName>
        <ecNumber evidence="13">3.6.4.-</ecNumber>
    </recommendedName>
</protein>
<evidence type="ECO:0000256" key="13">
    <source>
        <dbReference type="HAMAP-Rule" id="MF_00969"/>
    </source>
</evidence>
<keyword evidence="8 13" id="KW-0238">DNA-binding</keyword>
<evidence type="ECO:0000256" key="10">
    <source>
        <dbReference type="ARBA" id="ARBA00061104"/>
    </source>
</evidence>
<dbReference type="Gene3D" id="3.40.50.11180">
    <property type="match status" value="1"/>
</dbReference>
<dbReference type="InterPro" id="IPR005118">
    <property type="entry name" value="TRCF_C"/>
</dbReference>
<dbReference type="NCBIfam" id="TIGR00580">
    <property type="entry name" value="mfd"/>
    <property type="match status" value="1"/>
</dbReference>
<evidence type="ECO:0000256" key="11">
    <source>
        <dbReference type="ARBA" id="ARBA00061399"/>
    </source>
</evidence>
<gene>
    <name evidence="13" type="primary">mfd</name>
    <name evidence="16" type="ORF">EDC24_2475</name>
</gene>
<dbReference type="Gene3D" id="3.90.1150.50">
    <property type="entry name" value="Transcription-repair-coupling factor, D7 domain"/>
    <property type="match status" value="1"/>
</dbReference>